<dbReference type="InterPro" id="IPR006442">
    <property type="entry name" value="Antitoxin_Phd/YefM"/>
</dbReference>
<evidence type="ECO:0000256" key="1">
    <source>
        <dbReference type="ARBA" id="ARBA00009981"/>
    </source>
</evidence>
<dbReference type="SUPFAM" id="SSF143120">
    <property type="entry name" value="YefM-like"/>
    <property type="match status" value="1"/>
</dbReference>
<dbReference type="RefSeq" id="WP_233698197.1">
    <property type="nucleotide sequence ID" value="NZ_JAJNBZ010000021.1"/>
</dbReference>
<name>A0ABS8YJW1_9BACL</name>
<organism evidence="3 4">
    <name type="scientific">Paenibacillus profundus</name>
    <dbReference type="NCBI Taxonomy" id="1173085"/>
    <lineage>
        <taxon>Bacteria</taxon>
        <taxon>Bacillati</taxon>
        <taxon>Bacillota</taxon>
        <taxon>Bacilli</taxon>
        <taxon>Bacillales</taxon>
        <taxon>Paenibacillaceae</taxon>
        <taxon>Paenibacillus</taxon>
    </lineage>
</organism>
<dbReference type="InterPro" id="IPR036165">
    <property type="entry name" value="YefM-like_sf"/>
</dbReference>
<dbReference type="EMBL" id="JAJNBZ010000021">
    <property type="protein sequence ID" value="MCE5171842.1"/>
    <property type="molecule type" value="Genomic_DNA"/>
</dbReference>
<protein>
    <recommendedName>
        <fullName evidence="2">Antitoxin</fullName>
    </recommendedName>
</protein>
<evidence type="ECO:0000256" key="2">
    <source>
        <dbReference type="RuleBase" id="RU362080"/>
    </source>
</evidence>
<reference evidence="3 4" key="1">
    <citation type="submission" date="2021-11" db="EMBL/GenBank/DDBJ databases">
        <title>Draft genome sequence of Paenibacillus profundus YoMME, a new Gram-positive bacteria with exoelectrogenic properties.</title>
        <authorList>
            <person name="Hubenova Y."/>
            <person name="Hubenova E."/>
            <person name="Manasiev Y."/>
            <person name="Peykov S."/>
            <person name="Mitov M."/>
        </authorList>
    </citation>
    <scope>NUCLEOTIDE SEQUENCE [LARGE SCALE GENOMIC DNA]</scope>
    <source>
        <strain evidence="3 4">YoMME</strain>
    </source>
</reference>
<dbReference type="Pfam" id="PF02604">
    <property type="entry name" value="PhdYeFM_antitox"/>
    <property type="match status" value="1"/>
</dbReference>
<comment type="caution">
    <text evidence="3">The sequence shown here is derived from an EMBL/GenBank/DDBJ whole genome shotgun (WGS) entry which is preliminary data.</text>
</comment>
<dbReference type="Gene3D" id="3.40.1620.10">
    <property type="entry name" value="YefM-like domain"/>
    <property type="match status" value="1"/>
</dbReference>
<proteinExistence type="inferred from homology"/>
<comment type="function">
    <text evidence="2">Antitoxin component of a type II toxin-antitoxin (TA) system.</text>
</comment>
<dbReference type="Proteomes" id="UP001199916">
    <property type="component" value="Unassembled WGS sequence"/>
</dbReference>
<sequence>MMNIRPSTTIRRDYNGFSKYCHELDEPVVLTRNGEADLVVMSHETFRRMEARIKLQSKLLVAEKQVAEGAPLIEHDQVIANIRRKIL</sequence>
<gene>
    <name evidence="3" type="ORF">LQV63_21415</name>
</gene>
<comment type="similarity">
    <text evidence="1 2">Belongs to the phD/YefM antitoxin family.</text>
</comment>
<keyword evidence="4" id="KW-1185">Reference proteome</keyword>
<evidence type="ECO:0000313" key="3">
    <source>
        <dbReference type="EMBL" id="MCE5171842.1"/>
    </source>
</evidence>
<evidence type="ECO:0000313" key="4">
    <source>
        <dbReference type="Proteomes" id="UP001199916"/>
    </source>
</evidence>
<accession>A0ABS8YJW1</accession>